<dbReference type="Pfam" id="PF19328">
    <property type="entry name" value="DAP_DH_C"/>
    <property type="match status" value="1"/>
</dbReference>
<evidence type="ECO:0000256" key="2">
    <source>
        <dbReference type="ARBA" id="ARBA00023002"/>
    </source>
</evidence>
<feature type="domain" description="Dihydrodipicolinate reductase N-terminal" evidence="3">
    <location>
        <begin position="9"/>
        <end position="75"/>
    </location>
</feature>
<organism evidence="5 6">
    <name type="scientific">Pseudofrankia asymbiotica</name>
    <dbReference type="NCBI Taxonomy" id="1834516"/>
    <lineage>
        <taxon>Bacteria</taxon>
        <taxon>Bacillati</taxon>
        <taxon>Actinomycetota</taxon>
        <taxon>Actinomycetes</taxon>
        <taxon>Frankiales</taxon>
        <taxon>Frankiaceae</taxon>
        <taxon>Pseudofrankia</taxon>
    </lineage>
</organism>
<proteinExistence type="predicted"/>
<evidence type="ECO:0000313" key="6">
    <source>
        <dbReference type="Proteomes" id="UP000188929"/>
    </source>
</evidence>
<dbReference type="InterPro" id="IPR045760">
    <property type="entry name" value="DAP_DH_C"/>
</dbReference>
<dbReference type="GO" id="GO:0009089">
    <property type="term" value="P:lysine biosynthetic process via diaminopimelate"/>
    <property type="evidence" value="ECO:0007669"/>
    <property type="project" value="InterPro"/>
</dbReference>
<dbReference type="SUPFAM" id="SSF51735">
    <property type="entry name" value="NAD(P)-binding Rossmann-fold domains"/>
    <property type="match status" value="1"/>
</dbReference>
<comment type="caution">
    <text evidence="5">The sequence shown here is derived from an EMBL/GenBank/DDBJ whole genome shotgun (WGS) entry which is preliminary data.</text>
</comment>
<accession>A0A1V2IJN5</accession>
<dbReference type="Proteomes" id="UP000188929">
    <property type="component" value="Unassembled WGS sequence"/>
</dbReference>
<dbReference type="Gene3D" id="3.40.50.720">
    <property type="entry name" value="NAD(P)-binding Rossmann-like Domain"/>
    <property type="match status" value="1"/>
</dbReference>
<dbReference type="InterPro" id="IPR000846">
    <property type="entry name" value="DapB_N"/>
</dbReference>
<reference evidence="6" key="1">
    <citation type="submission" date="2016-10" db="EMBL/GenBank/DDBJ databases">
        <title>Frankia sp. NRRL B-16386 Genome sequencing.</title>
        <authorList>
            <person name="Ghodhbane-Gtari F."/>
            <person name="Swanson E."/>
            <person name="Gueddou A."/>
            <person name="Hezbri K."/>
            <person name="Ktari K."/>
            <person name="Nouioui I."/>
            <person name="Morris K."/>
            <person name="Simpson S."/>
            <person name="Abebe-Akele F."/>
            <person name="Thomas K."/>
            <person name="Gtari M."/>
            <person name="Tisa L.S."/>
        </authorList>
    </citation>
    <scope>NUCLEOTIDE SEQUENCE [LARGE SCALE GENOMIC DNA]</scope>
    <source>
        <strain evidence="6">NRRL B-16386</strain>
    </source>
</reference>
<keyword evidence="6" id="KW-1185">Reference proteome</keyword>
<evidence type="ECO:0000256" key="1">
    <source>
        <dbReference type="ARBA" id="ARBA00022857"/>
    </source>
</evidence>
<feature type="domain" description="2,4-diaminopentanoate dehydrogenase C-terminal" evidence="4">
    <location>
        <begin position="173"/>
        <end position="343"/>
    </location>
</feature>
<dbReference type="EMBL" id="MOMC01000005">
    <property type="protein sequence ID" value="ONH33404.1"/>
    <property type="molecule type" value="Genomic_DNA"/>
</dbReference>
<dbReference type="GO" id="GO:0008839">
    <property type="term" value="F:4-hydroxy-tetrahydrodipicolinate reductase"/>
    <property type="evidence" value="ECO:0007669"/>
    <property type="project" value="InterPro"/>
</dbReference>
<dbReference type="RefSeq" id="WP_076813125.1">
    <property type="nucleotide sequence ID" value="NZ_MOMC01000005.1"/>
</dbReference>
<dbReference type="OrthoDB" id="4759936at2"/>
<evidence type="ECO:0000259" key="3">
    <source>
        <dbReference type="Pfam" id="PF01113"/>
    </source>
</evidence>
<evidence type="ECO:0000313" key="5">
    <source>
        <dbReference type="EMBL" id="ONH33404.1"/>
    </source>
</evidence>
<dbReference type="Pfam" id="PF01113">
    <property type="entry name" value="DapB_N"/>
    <property type="match status" value="1"/>
</dbReference>
<evidence type="ECO:0000259" key="4">
    <source>
        <dbReference type="Pfam" id="PF19328"/>
    </source>
</evidence>
<dbReference type="AlphaFoldDB" id="A0A1V2IJN5"/>
<sequence>MAYRVIHWATGVVTKEAVIGVLGRPDLEVVGAWARSAEKDGRDVGELYGLDPLGVRVTSDKEAVLATPADCVVFTVGRNWVDNPMETFGDLLRILRSGKNVVNLWWPTLVYPRAQDDELFKQLEQACREGGSSICTIGMDPGYGTAGLALSALALARGVKSIEMYQFMNNAFWEGEGITKFFGFGQRETTHTPILQPGVTTGYHKTTLHMLADAIGVEIDEIVEDHSVIYADEAFDVASGHIPAGTISGLRYQVKGMVGGEARVIVGHVERLREQDFPEFEFKGDGYRAEVTGEPCIRLDMTLSALPEFVGDPIAVASAMSAVNAIPRVCEAAPGVLSLLDIPPFPSKNSTTRF</sequence>
<keyword evidence="1" id="KW-0521">NADP</keyword>
<name>A0A1V2IJN5_9ACTN</name>
<dbReference type="STRING" id="1834516.BL253_01880"/>
<protein>
    <submittedName>
        <fullName evidence="5">Dihydrodipicolinate reductase</fullName>
    </submittedName>
</protein>
<gene>
    <name evidence="5" type="ORF">BL253_01880</name>
</gene>
<dbReference type="InterPro" id="IPR036291">
    <property type="entry name" value="NAD(P)-bd_dom_sf"/>
</dbReference>
<keyword evidence="2" id="KW-0560">Oxidoreductase</keyword>
<dbReference type="CDD" id="cd24146">
    <property type="entry name" value="nat-AmDH_N_like"/>
    <property type="match status" value="1"/>
</dbReference>